<keyword evidence="7 9" id="KW-0005">Acetoin biosynthesis</keyword>
<dbReference type="NCBIfam" id="TIGR01252">
    <property type="entry name" value="acetolac_decarb"/>
    <property type="match status" value="1"/>
</dbReference>
<evidence type="ECO:0000256" key="8">
    <source>
        <dbReference type="ARBA" id="ARBA00023239"/>
    </source>
</evidence>
<reference evidence="10 11" key="1">
    <citation type="submission" date="2021-03" db="EMBL/GenBank/DDBJ databases">
        <title>Muricauda lutimaris sp. nov. and Muricauda ruestringensis sp. nov, two marine members of the Flavobacteriaceae isolated from deep sea sediments of Western Pacific.</title>
        <authorList>
            <person name="Zhao S."/>
            <person name="Liu R."/>
        </authorList>
    </citation>
    <scope>NUCLEOTIDE SEQUENCE [LARGE SCALE GENOMIC DNA]</scope>
    <source>
        <strain evidence="10 11">BC31-1-A7</strain>
    </source>
</reference>
<name>A0ABS3G9F7_9FLAO</name>
<organism evidence="10 11">
    <name type="scientific">Flagellimonas aurea</name>
    <dbReference type="NCBI Taxonomy" id="2915619"/>
    <lineage>
        <taxon>Bacteria</taxon>
        <taxon>Pseudomonadati</taxon>
        <taxon>Bacteroidota</taxon>
        <taxon>Flavobacteriia</taxon>
        <taxon>Flavobacteriales</taxon>
        <taxon>Flavobacteriaceae</taxon>
        <taxon>Flagellimonas</taxon>
    </lineage>
</organism>
<comment type="similarity">
    <text evidence="3 9">Belongs to the alpha-acetolactate decarboxylase family.</text>
</comment>
<keyword evidence="11" id="KW-1185">Reference proteome</keyword>
<dbReference type="EMBL" id="JAFLNL010000015">
    <property type="protein sequence ID" value="MBO0356058.1"/>
    <property type="molecule type" value="Genomic_DNA"/>
</dbReference>
<accession>A0ABS3G9F7</accession>
<gene>
    <name evidence="10" type="primary">budA</name>
    <name evidence="10" type="ORF">J0656_18715</name>
</gene>
<dbReference type="Pfam" id="PF03306">
    <property type="entry name" value="AAL_decarboxy"/>
    <property type="match status" value="1"/>
</dbReference>
<protein>
    <recommendedName>
        <fullName evidence="5 9">Alpha-acetolactate decarboxylase</fullName>
        <ecNumber evidence="4 9">4.1.1.5</ecNumber>
    </recommendedName>
</protein>
<dbReference type="GO" id="GO:0047605">
    <property type="term" value="F:acetolactate decarboxylase activity"/>
    <property type="evidence" value="ECO:0007669"/>
    <property type="project" value="UniProtKB-EC"/>
</dbReference>
<keyword evidence="6 9" id="KW-0210">Decarboxylase</keyword>
<dbReference type="EC" id="4.1.1.5" evidence="4 9"/>
<evidence type="ECO:0000256" key="1">
    <source>
        <dbReference type="ARBA" id="ARBA00001784"/>
    </source>
</evidence>
<evidence type="ECO:0000313" key="11">
    <source>
        <dbReference type="Proteomes" id="UP000664044"/>
    </source>
</evidence>
<evidence type="ECO:0000256" key="3">
    <source>
        <dbReference type="ARBA" id="ARBA00007106"/>
    </source>
</evidence>
<evidence type="ECO:0000256" key="2">
    <source>
        <dbReference type="ARBA" id="ARBA00005170"/>
    </source>
</evidence>
<evidence type="ECO:0000256" key="5">
    <source>
        <dbReference type="ARBA" id="ARBA00020164"/>
    </source>
</evidence>
<proteinExistence type="inferred from homology"/>
<dbReference type="InterPro" id="IPR005128">
    <property type="entry name" value="Acetolactate_a_deCO2ase"/>
</dbReference>
<dbReference type="PIRSF" id="PIRSF001332">
    <property type="entry name" value="Acetolac_decarb"/>
    <property type="match status" value="1"/>
</dbReference>
<evidence type="ECO:0000256" key="6">
    <source>
        <dbReference type="ARBA" id="ARBA00022793"/>
    </source>
</evidence>
<comment type="caution">
    <text evidence="10">The sequence shown here is derived from an EMBL/GenBank/DDBJ whole genome shotgun (WGS) entry which is preliminary data.</text>
</comment>
<comment type="pathway">
    <text evidence="2 9">Polyol metabolism; (R,R)-butane-2,3-diol biosynthesis; (R,R)-butane-2,3-diol from pyruvate: step 2/3.</text>
</comment>
<sequence>MLHNRLLVSPLSQIENEKKSNTLYNYGVIDGFIGGLYEGSLPIKSLYLNGDFGLGAPDMLDGELTMLDGQAYQTNSTGETKKLPNDHKTSFASVTFFAPENILVQDGQQDKAATLDYIVSRLSNKNGMYAIQISGSFKYIKTRAFPPVDKKPHPKLSDILDRQEFFEYRDIDGTLVGFLLPDYLNGINASGFHFHFLSEDRKSGGHILEFIGQNLKIEIDELQDFKLDVPFDANFKNYNFSKKDNEALEKVEKGKE</sequence>
<comment type="catalytic activity">
    <reaction evidence="1 9">
        <text>(2S)-2-acetolactate + H(+) = (R)-acetoin + CO2</text>
        <dbReference type="Rhea" id="RHEA:21580"/>
        <dbReference type="ChEBI" id="CHEBI:15378"/>
        <dbReference type="ChEBI" id="CHEBI:15686"/>
        <dbReference type="ChEBI" id="CHEBI:16526"/>
        <dbReference type="ChEBI" id="CHEBI:58476"/>
        <dbReference type="EC" id="4.1.1.5"/>
    </reaction>
</comment>
<dbReference type="Gene3D" id="3.30.1330.80">
    <property type="entry name" value="Hypothetical protein, similar to alpha- acetolactate decarboxylase, domain 2"/>
    <property type="match status" value="2"/>
</dbReference>
<dbReference type="CDD" id="cd17299">
    <property type="entry name" value="acetolactate_decarboxylase"/>
    <property type="match status" value="1"/>
</dbReference>
<evidence type="ECO:0000256" key="7">
    <source>
        <dbReference type="ARBA" id="ARBA00023061"/>
    </source>
</evidence>
<dbReference type="PANTHER" id="PTHR35524:SF1">
    <property type="entry name" value="ALPHA-ACETOLACTATE DECARBOXYLASE"/>
    <property type="match status" value="1"/>
</dbReference>
<dbReference type="Proteomes" id="UP000664044">
    <property type="component" value="Unassembled WGS sequence"/>
</dbReference>
<dbReference type="PANTHER" id="PTHR35524">
    <property type="entry name" value="ALPHA-ACETOLACTATE DECARBOXYLASE"/>
    <property type="match status" value="1"/>
</dbReference>
<evidence type="ECO:0000313" key="10">
    <source>
        <dbReference type="EMBL" id="MBO0356058.1"/>
    </source>
</evidence>
<keyword evidence="8 9" id="KW-0456">Lyase</keyword>
<evidence type="ECO:0000256" key="9">
    <source>
        <dbReference type="PIRNR" id="PIRNR001332"/>
    </source>
</evidence>
<evidence type="ECO:0000256" key="4">
    <source>
        <dbReference type="ARBA" id="ARBA00013204"/>
    </source>
</evidence>
<dbReference type="SUPFAM" id="SSF117856">
    <property type="entry name" value="AF0104/ALDC/Ptd012-like"/>
    <property type="match status" value="1"/>
</dbReference>